<dbReference type="EMBL" id="DXBM01000050">
    <property type="protein sequence ID" value="HIZ46562.1"/>
    <property type="molecule type" value="Genomic_DNA"/>
</dbReference>
<keyword evidence="1" id="KW-0547">Nucleotide-binding</keyword>
<gene>
    <name evidence="4" type="ORF">IAA19_06030</name>
</gene>
<feature type="region of interest" description="Disordered" evidence="3">
    <location>
        <begin position="347"/>
        <end position="368"/>
    </location>
</feature>
<evidence type="ECO:0000256" key="1">
    <source>
        <dbReference type="ARBA" id="ARBA00022741"/>
    </source>
</evidence>
<dbReference type="Pfam" id="PF10609">
    <property type="entry name" value="ParA"/>
    <property type="match status" value="1"/>
</dbReference>
<dbReference type="GO" id="GO:0051782">
    <property type="term" value="P:negative regulation of cell division"/>
    <property type="evidence" value="ECO:0007669"/>
    <property type="project" value="TreeGrafter"/>
</dbReference>
<dbReference type="InterPro" id="IPR033756">
    <property type="entry name" value="YlxH/NBP35"/>
</dbReference>
<comment type="caution">
    <text evidence="4">The sequence shown here is derived from an EMBL/GenBank/DDBJ whole genome shotgun (WGS) entry which is preliminary data.</text>
</comment>
<dbReference type="AlphaFoldDB" id="A0A9D2F008"/>
<evidence type="ECO:0000313" key="4">
    <source>
        <dbReference type="EMBL" id="HIZ46562.1"/>
    </source>
</evidence>
<proteinExistence type="predicted"/>
<dbReference type="Gene3D" id="3.40.50.300">
    <property type="entry name" value="P-loop containing nucleotide triphosphate hydrolases"/>
    <property type="match status" value="1"/>
</dbReference>
<name>A0A9D2F008_9ACTN</name>
<dbReference type="SUPFAM" id="SSF52540">
    <property type="entry name" value="P-loop containing nucleoside triphosphate hydrolases"/>
    <property type="match status" value="1"/>
</dbReference>
<keyword evidence="2" id="KW-0067">ATP-binding</keyword>
<dbReference type="GO" id="GO:0005524">
    <property type="term" value="F:ATP binding"/>
    <property type="evidence" value="ECO:0007669"/>
    <property type="project" value="UniProtKB-KW"/>
</dbReference>
<accession>A0A9D2F008</accession>
<dbReference type="PANTHER" id="PTHR43384">
    <property type="entry name" value="SEPTUM SITE-DETERMINING PROTEIN MIND HOMOLOG, CHLOROPLASTIC-RELATED"/>
    <property type="match status" value="1"/>
</dbReference>
<organism evidence="4 5">
    <name type="scientific">Candidatus Olsenella pullistercoris</name>
    <dbReference type="NCBI Taxonomy" id="2838712"/>
    <lineage>
        <taxon>Bacteria</taxon>
        <taxon>Bacillati</taxon>
        <taxon>Actinomycetota</taxon>
        <taxon>Coriobacteriia</taxon>
        <taxon>Coriobacteriales</taxon>
        <taxon>Atopobiaceae</taxon>
        <taxon>Olsenella</taxon>
    </lineage>
</organism>
<dbReference type="PANTHER" id="PTHR43384:SF13">
    <property type="entry name" value="SLR0110 PROTEIN"/>
    <property type="match status" value="1"/>
</dbReference>
<evidence type="ECO:0000313" key="5">
    <source>
        <dbReference type="Proteomes" id="UP000824062"/>
    </source>
</evidence>
<sequence length="368" mass="37312">MVGPVGEGVSDVNLAAAVVRDGGAQRVVLASDGASGSLRSRASRAGIEQVIDLSELAGGGAGVSPDGEDGGPVACAPAPSPPPCEKADVPEVVPRRGAVIALCSGRGGVGKTSVAAVACAQAASWGMRACLLDLDLSCGNAHSLFGVSRGPDLARAVGSSEPLAQTAHRLARAASPGVSVVGPCERPEDAELVAPRASELIEALASEFDLVVVDSSTTFTDAVAQATQTADRLVLVSDARRGSVASLARASGLAVRLGVARTRIARLENRTDPRARREPVAGRAEVGLEVARVLRVSEGGPEVDELLGAGQASDLAEMGGPFADSVAAALAQLLLELGRLPECERARRAAQPGPRGWRGLLRMRGEAS</sequence>
<feature type="region of interest" description="Disordered" evidence="3">
    <location>
        <begin position="58"/>
        <end position="86"/>
    </location>
</feature>
<evidence type="ECO:0000256" key="3">
    <source>
        <dbReference type="SAM" id="MobiDB-lite"/>
    </source>
</evidence>
<dbReference type="GO" id="GO:0005829">
    <property type="term" value="C:cytosol"/>
    <property type="evidence" value="ECO:0007669"/>
    <property type="project" value="TreeGrafter"/>
</dbReference>
<dbReference type="InterPro" id="IPR027417">
    <property type="entry name" value="P-loop_NTPase"/>
</dbReference>
<dbReference type="Proteomes" id="UP000824062">
    <property type="component" value="Unassembled WGS sequence"/>
</dbReference>
<evidence type="ECO:0000256" key="2">
    <source>
        <dbReference type="ARBA" id="ARBA00022840"/>
    </source>
</evidence>
<dbReference type="GO" id="GO:0009898">
    <property type="term" value="C:cytoplasmic side of plasma membrane"/>
    <property type="evidence" value="ECO:0007669"/>
    <property type="project" value="TreeGrafter"/>
</dbReference>
<feature type="compositionally biased region" description="Low complexity" evidence="3">
    <location>
        <begin position="349"/>
        <end position="359"/>
    </location>
</feature>
<reference evidence="4" key="1">
    <citation type="journal article" date="2021" name="PeerJ">
        <title>Extensive microbial diversity within the chicken gut microbiome revealed by metagenomics and culture.</title>
        <authorList>
            <person name="Gilroy R."/>
            <person name="Ravi A."/>
            <person name="Getino M."/>
            <person name="Pursley I."/>
            <person name="Horton D.L."/>
            <person name="Alikhan N.F."/>
            <person name="Baker D."/>
            <person name="Gharbi K."/>
            <person name="Hall N."/>
            <person name="Watson M."/>
            <person name="Adriaenssens E.M."/>
            <person name="Foster-Nyarko E."/>
            <person name="Jarju S."/>
            <person name="Secka A."/>
            <person name="Antonio M."/>
            <person name="Oren A."/>
            <person name="Chaudhuri R.R."/>
            <person name="La Ragione R."/>
            <person name="Hildebrand F."/>
            <person name="Pallen M.J."/>
        </authorList>
    </citation>
    <scope>NUCLEOTIDE SEQUENCE</scope>
    <source>
        <strain evidence="4">ChiHjej12B11-14209</strain>
    </source>
</reference>
<dbReference type="GO" id="GO:0016887">
    <property type="term" value="F:ATP hydrolysis activity"/>
    <property type="evidence" value="ECO:0007669"/>
    <property type="project" value="TreeGrafter"/>
</dbReference>
<dbReference type="InterPro" id="IPR050625">
    <property type="entry name" value="ParA/MinD_ATPase"/>
</dbReference>
<protein>
    <submittedName>
        <fullName evidence="4">P-loop NTPase</fullName>
    </submittedName>
</protein>
<reference evidence="4" key="2">
    <citation type="submission" date="2021-04" db="EMBL/GenBank/DDBJ databases">
        <authorList>
            <person name="Gilroy R."/>
        </authorList>
    </citation>
    <scope>NUCLEOTIDE SEQUENCE</scope>
    <source>
        <strain evidence="4">ChiHjej12B11-14209</strain>
    </source>
</reference>